<feature type="repeat" description="ANK" evidence="3">
    <location>
        <begin position="225"/>
        <end position="257"/>
    </location>
</feature>
<protein>
    <submittedName>
        <fullName evidence="5">Ankyrin repeat-containing domain protein</fullName>
    </submittedName>
</protein>
<dbReference type="Gene3D" id="1.25.40.20">
    <property type="entry name" value="Ankyrin repeat-containing domain"/>
    <property type="match status" value="2"/>
</dbReference>
<dbReference type="EMBL" id="MU863900">
    <property type="protein sequence ID" value="KAK4202115.1"/>
    <property type="molecule type" value="Genomic_DNA"/>
</dbReference>
<dbReference type="InterPro" id="IPR036770">
    <property type="entry name" value="Ankyrin_rpt-contain_sf"/>
</dbReference>
<keyword evidence="6" id="KW-1185">Reference proteome</keyword>
<keyword evidence="1" id="KW-0677">Repeat</keyword>
<dbReference type="PROSITE" id="PS50297">
    <property type="entry name" value="ANK_REP_REGION"/>
    <property type="match status" value="1"/>
</dbReference>
<evidence type="ECO:0000256" key="4">
    <source>
        <dbReference type="SAM" id="MobiDB-lite"/>
    </source>
</evidence>
<dbReference type="AlphaFoldDB" id="A0AAN6XMU7"/>
<accession>A0AAN6XMU7</accession>
<dbReference type="PANTHER" id="PTHR24198">
    <property type="entry name" value="ANKYRIN REPEAT AND PROTEIN KINASE DOMAIN-CONTAINING PROTEIN"/>
    <property type="match status" value="1"/>
</dbReference>
<reference evidence="5" key="2">
    <citation type="submission" date="2023-05" db="EMBL/GenBank/DDBJ databases">
        <authorList>
            <consortium name="Lawrence Berkeley National Laboratory"/>
            <person name="Steindorff A."/>
            <person name="Hensen N."/>
            <person name="Bonometti L."/>
            <person name="Westerberg I."/>
            <person name="Brannstrom I.O."/>
            <person name="Guillou S."/>
            <person name="Cros-Aarteil S."/>
            <person name="Calhoun S."/>
            <person name="Haridas S."/>
            <person name="Kuo A."/>
            <person name="Mondo S."/>
            <person name="Pangilinan J."/>
            <person name="Riley R."/>
            <person name="Labutti K."/>
            <person name="Andreopoulos B."/>
            <person name="Lipzen A."/>
            <person name="Chen C."/>
            <person name="Yanf M."/>
            <person name="Daum C."/>
            <person name="Ng V."/>
            <person name="Clum A."/>
            <person name="Ohm R."/>
            <person name="Martin F."/>
            <person name="Silar P."/>
            <person name="Natvig D."/>
            <person name="Lalanne C."/>
            <person name="Gautier V."/>
            <person name="Ament-Velasquez S.L."/>
            <person name="Kruys A."/>
            <person name="Hutchinson M.I."/>
            <person name="Powell A.J."/>
            <person name="Barry K."/>
            <person name="Miller A.N."/>
            <person name="Grigoriev I.V."/>
            <person name="Debuchy R."/>
            <person name="Gladieux P."/>
            <person name="Thoren M.H."/>
            <person name="Johannesson H."/>
        </authorList>
    </citation>
    <scope>NUCLEOTIDE SEQUENCE</scope>
    <source>
        <strain evidence="5">CBS 315.58</strain>
    </source>
</reference>
<evidence type="ECO:0000313" key="6">
    <source>
        <dbReference type="Proteomes" id="UP001303160"/>
    </source>
</evidence>
<dbReference type="PANTHER" id="PTHR24198:SF165">
    <property type="entry name" value="ANKYRIN REPEAT-CONTAINING PROTEIN-RELATED"/>
    <property type="match status" value="1"/>
</dbReference>
<organism evidence="5 6">
    <name type="scientific">Triangularia verruculosa</name>
    <dbReference type="NCBI Taxonomy" id="2587418"/>
    <lineage>
        <taxon>Eukaryota</taxon>
        <taxon>Fungi</taxon>
        <taxon>Dikarya</taxon>
        <taxon>Ascomycota</taxon>
        <taxon>Pezizomycotina</taxon>
        <taxon>Sordariomycetes</taxon>
        <taxon>Sordariomycetidae</taxon>
        <taxon>Sordariales</taxon>
        <taxon>Podosporaceae</taxon>
        <taxon>Triangularia</taxon>
    </lineage>
</organism>
<reference evidence="5" key="1">
    <citation type="journal article" date="2023" name="Mol. Phylogenet. Evol.">
        <title>Genome-scale phylogeny and comparative genomics of the fungal order Sordariales.</title>
        <authorList>
            <person name="Hensen N."/>
            <person name="Bonometti L."/>
            <person name="Westerberg I."/>
            <person name="Brannstrom I.O."/>
            <person name="Guillou S."/>
            <person name="Cros-Aarteil S."/>
            <person name="Calhoun S."/>
            <person name="Haridas S."/>
            <person name="Kuo A."/>
            <person name="Mondo S."/>
            <person name="Pangilinan J."/>
            <person name="Riley R."/>
            <person name="LaButti K."/>
            <person name="Andreopoulos B."/>
            <person name="Lipzen A."/>
            <person name="Chen C."/>
            <person name="Yan M."/>
            <person name="Daum C."/>
            <person name="Ng V."/>
            <person name="Clum A."/>
            <person name="Steindorff A."/>
            <person name="Ohm R.A."/>
            <person name="Martin F."/>
            <person name="Silar P."/>
            <person name="Natvig D.O."/>
            <person name="Lalanne C."/>
            <person name="Gautier V."/>
            <person name="Ament-Velasquez S.L."/>
            <person name="Kruys A."/>
            <person name="Hutchinson M.I."/>
            <person name="Powell A.J."/>
            <person name="Barry K."/>
            <person name="Miller A.N."/>
            <person name="Grigoriev I.V."/>
            <person name="Debuchy R."/>
            <person name="Gladieux P."/>
            <person name="Hiltunen Thoren M."/>
            <person name="Johannesson H."/>
        </authorList>
    </citation>
    <scope>NUCLEOTIDE SEQUENCE</scope>
    <source>
        <strain evidence="5">CBS 315.58</strain>
    </source>
</reference>
<name>A0AAN6XMU7_9PEZI</name>
<proteinExistence type="predicted"/>
<dbReference type="InterPro" id="IPR002110">
    <property type="entry name" value="Ankyrin_rpt"/>
</dbReference>
<keyword evidence="2 3" id="KW-0040">ANK repeat</keyword>
<dbReference type="PROSITE" id="PS50088">
    <property type="entry name" value="ANK_REPEAT"/>
    <property type="match status" value="1"/>
</dbReference>
<dbReference type="SMART" id="SM00248">
    <property type="entry name" value="ANK"/>
    <property type="match status" value="5"/>
</dbReference>
<sequence length="629" mass="72200">MADPMAPRPAKRRRKNGKADRQKNYLAQVPNEILLMIAEAGHRDYTLDSLRTIACLARTCRGFHHFLNPILYRYGTKRHPYLLHWASYVGNTRTAELAIVSGARVSAFFLPDRSFGYAPGAHYFSGLMRDPYRQIHNSPYKIFRGKRSPNPKHKRLTVFRNCYRVSDIAVQDAGSRLNPKLTLTEFCHNVQPEAAAYIELFRVSDGMHSLTQGNWSHVTSPKYSCSTAPIHLAAIGGHLDILSLLLAHGADINAPSHYLCNCALRHEHSAIRVSPSHLVRSIFKPEAYGDAIRRDVFPWTWTALHLALCRGQEDAFWYLFNKGVRNLFATLCGSEFIYSDLLHHAIALQQWPIANKLVDSHGYSAEISKKDALGVTPIWVAYYDNKMDVVRELIQYGACIDEDLGQGFTPLIHACMFGRWGQAMDLINLGASVDTQFNDYHCEDTYRYEHENVRVLQGAMFRPLDLVVARWPNRLSSGIWYEEIAGRYKPALPNLRDQQEMDLVDLLLKKKTTLSSRPDEHDDGEYSVPRSIDTVCNAAREHQVRHLGRIIRSNQFKNYYKRHQGYQRVLRAMLSPSHCPDVSREPESDRHKWTESWATGNAKIHYCRCFRILHNHLVRHGYPGFMEEE</sequence>
<evidence type="ECO:0000313" key="5">
    <source>
        <dbReference type="EMBL" id="KAK4202115.1"/>
    </source>
</evidence>
<evidence type="ECO:0000256" key="3">
    <source>
        <dbReference type="PROSITE-ProRule" id="PRU00023"/>
    </source>
</evidence>
<evidence type="ECO:0000256" key="2">
    <source>
        <dbReference type="ARBA" id="ARBA00023043"/>
    </source>
</evidence>
<gene>
    <name evidence="5" type="ORF">QBC40DRAFT_263587</name>
</gene>
<dbReference type="Pfam" id="PF12796">
    <property type="entry name" value="Ank_2"/>
    <property type="match status" value="2"/>
</dbReference>
<dbReference type="Proteomes" id="UP001303160">
    <property type="component" value="Unassembled WGS sequence"/>
</dbReference>
<feature type="region of interest" description="Disordered" evidence="4">
    <location>
        <begin position="1"/>
        <end position="22"/>
    </location>
</feature>
<evidence type="ECO:0000256" key="1">
    <source>
        <dbReference type="ARBA" id="ARBA00022737"/>
    </source>
</evidence>
<comment type="caution">
    <text evidence="5">The sequence shown here is derived from an EMBL/GenBank/DDBJ whole genome shotgun (WGS) entry which is preliminary data.</text>
</comment>
<dbReference type="SUPFAM" id="SSF48403">
    <property type="entry name" value="Ankyrin repeat"/>
    <property type="match status" value="1"/>
</dbReference>